<organism evidence="4 5">
    <name type="scientific">Ganoderma sinense ZZ0214-1</name>
    <dbReference type="NCBI Taxonomy" id="1077348"/>
    <lineage>
        <taxon>Eukaryota</taxon>
        <taxon>Fungi</taxon>
        <taxon>Dikarya</taxon>
        <taxon>Basidiomycota</taxon>
        <taxon>Agaricomycotina</taxon>
        <taxon>Agaricomycetes</taxon>
        <taxon>Polyporales</taxon>
        <taxon>Polyporaceae</taxon>
        <taxon>Ganoderma</taxon>
    </lineage>
</organism>
<feature type="repeat" description="RCC1" evidence="1">
    <location>
        <begin position="76"/>
        <end position="132"/>
    </location>
</feature>
<evidence type="ECO:0000313" key="5">
    <source>
        <dbReference type="Proteomes" id="UP000230002"/>
    </source>
</evidence>
<dbReference type="SUPFAM" id="SSF50985">
    <property type="entry name" value="RCC1/BLIP-II"/>
    <property type="match status" value="1"/>
</dbReference>
<dbReference type="InterPro" id="IPR001810">
    <property type="entry name" value="F-box_dom"/>
</dbReference>
<dbReference type="SUPFAM" id="SSF81383">
    <property type="entry name" value="F-box domain"/>
    <property type="match status" value="1"/>
</dbReference>
<dbReference type="InterPro" id="IPR000408">
    <property type="entry name" value="Reg_chr_condens"/>
</dbReference>
<dbReference type="PANTHER" id="PTHR45982:SF3">
    <property type="entry name" value="F-BOX PROTEIN POF9"/>
    <property type="match status" value="1"/>
</dbReference>
<dbReference type="OrthoDB" id="61110at2759"/>
<evidence type="ECO:0000256" key="1">
    <source>
        <dbReference type="PROSITE-ProRule" id="PRU00235"/>
    </source>
</evidence>
<proteinExistence type="predicted"/>
<evidence type="ECO:0000313" key="4">
    <source>
        <dbReference type="EMBL" id="PIL24865.1"/>
    </source>
</evidence>
<dbReference type="Pfam" id="PF12937">
    <property type="entry name" value="F-box-like"/>
    <property type="match status" value="1"/>
</dbReference>
<reference evidence="4 5" key="1">
    <citation type="journal article" date="2015" name="Sci. Rep.">
        <title>Chromosome-level genome map provides insights into diverse defense mechanisms in the medicinal fungus Ganoderma sinense.</title>
        <authorList>
            <person name="Zhu Y."/>
            <person name="Xu J."/>
            <person name="Sun C."/>
            <person name="Zhou S."/>
            <person name="Xu H."/>
            <person name="Nelson D.R."/>
            <person name="Qian J."/>
            <person name="Song J."/>
            <person name="Luo H."/>
            <person name="Xiang L."/>
            <person name="Li Y."/>
            <person name="Xu Z."/>
            <person name="Ji A."/>
            <person name="Wang L."/>
            <person name="Lu S."/>
            <person name="Hayward A."/>
            <person name="Sun W."/>
            <person name="Li X."/>
            <person name="Schwartz D.C."/>
            <person name="Wang Y."/>
            <person name="Chen S."/>
        </authorList>
    </citation>
    <scope>NUCLEOTIDE SEQUENCE [LARGE SCALE GENOMIC DNA]</scope>
    <source>
        <strain evidence="4 5">ZZ0214-1</strain>
    </source>
</reference>
<comment type="caution">
    <text evidence="4">The sequence shown here is derived from an EMBL/GenBank/DDBJ whole genome shotgun (WGS) entry which is preliminary data.</text>
</comment>
<dbReference type="PANTHER" id="PTHR45982">
    <property type="entry name" value="REGULATOR OF CHROMOSOME CONDENSATION"/>
    <property type="match status" value="1"/>
</dbReference>
<protein>
    <recommendedName>
        <fullName evidence="3">F-box domain-containing protein</fullName>
    </recommendedName>
</protein>
<accession>A0A2G8RTM0</accession>
<evidence type="ECO:0000256" key="2">
    <source>
        <dbReference type="SAM" id="MobiDB-lite"/>
    </source>
</evidence>
<gene>
    <name evidence="4" type="ORF">GSI_12752</name>
</gene>
<dbReference type="Gene3D" id="2.130.10.30">
    <property type="entry name" value="Regulator of chromosome condensation 1/beta-lactamase-inhibitor protein II"/>
    <property type="match status" value="1"/>
</dbReference>
<sequence length="633" mass="69349">MPGIADVPVELFFDGIFTFLPVRDLLNFGATNRFLNSVVDDEAFWHRKIEQDFNFSGSDTARQTGWKFLYKRLSKPDAYVWGEKSHSRLGLAHPPHTNIRDGVPYPVRLHIPGVRIVSLAAAGMSFHALDSQGNIYVWGVLDGTNTAFRSDGFSEPSKEAQGPMRLDLPAKFRALSCGRLHMTALDATSQVWTFTSWGRPFRLDSSLVDLSSPDTTPVQVESGWSFSSILTESGDVLVYWPSSGRFKEAIDKKMEEFDSSDDEVFVAATKARPSESEPSVVPCHWWVLHGADLVRLPPIPASSLPEIRGTGLAQDALDRETKLVKIAALDNNIIGLTNKGHVLRYGELYGGEENLTGHWEYLPLFSDVEQIKDKFASSDPDTNANPGLTLPDTMLITHVSASFETFFAYSVGDASSVLMGKHIPAQSASTQHHHSLINSFVPTIIPELQNQAVISVILGDYHYGALTATGKLLTWGQFSKGALGLGDPMDIEVGQPGGFASEERRLQAVRPRLGLIATPPDVRVPTEVRFDHGQKQKRLRYCFAAAASGWHTGALVIDLDPDQDEEDAEEQQIPGSFPTGSDDDDGGQGPLRHDDTMAHIMPIGFGPGRGMNPFRVGFAGRGMHRGVHPPPGN</sequence>
<dbReference type="Proteomes" id="UP000230002">
    <property type="component" value="Unassembled WGS sequence"/>
</dbReference>
<evidence type="ECO:0000259" key="3">
    <source>
        <dbReference type="Pfam" id="PF12937"/>
    </source>
</evidence>
<dbReference type="AlphaFoldDB" id="A0A2G8RTM0"/>
<dbReference type="GO" id="GO:0005737">
    <property type="term" value="C:cytoplasm"/>
    <property type="evidence" value="ECO:0007669"/>
    <property type="project" value="TreeGrafter"/>
</dbReference>
<dbReference type="GO" id="GO:0005085">
    <property type="term" value="F:guanyl-nucleotide exchange factor activity"/>
    <property type="evidence" value="ECO:0007669"/>
    <property type="project" value="TreeGrafter"/>
</dbReference>
<feature type="region of interest" description="Disordered" evidence="2">
    <location>
        <begin position="563"/>
        <end position="600"/>
    </location>
</feature>
<feature type="domain" description="F-box" evidence="3">
    <location>
        <begin position="6"/>
        <end position="47"/>
    </location>
</feature>
<feature type="repeat" description="RCC1" evidence="1">
    <location>
        <begin position="133"/>
        <end position="188"/>
    </location>
</feature>
<dbReference type="PROSITE" id="PS50012">
    <property type="entry name" value="RCC1_3"/>
    <property type="match status" value="2"/>
</dbReference>
<dbReference type="InterPro" id="IPR036047">
    <property type="entry name" value="F-box-like_dom_sf"/>
</dbReference>
<dbReference type="Gene3D" id="1.20.1280.50">
    <property type="match status" value="1"/>
</dbReference>
<dbReference type="STRING" id="1077348.A0A2G8RTM0"/>
<keyword evidence="5" id="KW-1185">Reference proteome</keyword>
<dbReference type="EMBL" id="AYKW01000056">
    <property type="protein sequence ID" value="PIL24865.1"/>
    <property type="molecule type" value="Genomic_DNA"/>
</dbReference>
<dbReference type="InterPro" id="IPR051553">
    <property type="entry name" value="Ran_GTPase-activating"/>
</dbReference>
<dbReference type="InterPro" id="IPR009091">
    <property type="entry name" value="RCC1/BLIP-II"/>
</dbReference>
<name>A0A2G8RTM0_9APHY</name>